<gene>
    <name evidence="1" type="ORF">D5086_006289</name>
</gene>
<dbReference type="Proteomes" id="UP000309997">
    <property type="component" value="Unassembled WGS sequence"/>
</dbReference>
<name>A0ACC4CLK6_POPAL</name>
<organism evidence="1 2">
    <name type="scientific">Populus alba</name>
    <name type="common">White poplar</name>
    <dbReference type="NCBI Taxonomy" id="43335"/>
    <lineage>
        <taxon>Eukaryota</taxon>
        <taxon>Viridiplantae</taxon>
        <taxon>Streptophyta</taxon>
        <taxon>Embryophyta</taxon>
        <taxon>Tracheophyta</taxon>
        <taxon>Spermatophyta</taxon>
        <taxon>Magnoliopsida</taxon>
        <taxon>eudicotyledons</taxon>
        <taxon>Gunneridae</taxon>
        <taxon>Pentapetalae</taxon>
        <taxon>rosids</taxon>
        <taxon>fabids</taxon>
        <taxon>Malpighiales</taxon>
        <taxon>Salicaceae</taxon>
        <taxon>Saliceae</taxon>
        <taxon>Populus</taxon>
    </lineage>
</organism>
<dbReference type="EMBL" id="RCHU02000003">
    <property type="protein sequence ID" value="KAL3598371.1"/>
    <property type="molecule type" value="Genomic_DNA"/>
</dbReference>
<keyword evidence="2" id="KW-1185">Reference proteome</keyword>
<proteinExistence type="predicted"/>
<reference evidence="1 2" key="1">
    <citation type="journal article" date="2024" name="Plant Biotechnol. J.">
        <title>Genome and CRISPR/Cas9 system of a widespread forest tree (Populus alba) in the world.</title>
        <authorList>
            <person name="Liu Y.J."/>
            <person name="Jiang P.F."/>
            <person name="Han X.M."/>
            <person name="Li X.Y."/>
            <person name="Wang H.M."/>
            <person name="Wang Y.J."/>
            <person name="Wang X.X."/>
            <person name="Zeng Q.Y."/>
        </authorList>
    </citation>
    <scope>NUCLEOTIDE SEQUENCE [LARGE SCALE GENOMIC DNA]</scope>
    <source>
        <strain evidence="2">cv. PAL-ZL1</strain>
    </source>
</reference>
<evidence type="ECO:0000313" key="2">
    <source>
        <dbReference type="Proteomes" id="UP000309997"/>
    </source>
</evidence>
<accession>A0ACC4CLK6</accession>
<protein>
    <submittedName>
        <fullName evidence="1">Uncharacterized protein</fullName>
    </submittedName>
</protein>
<comment type="caution">
    <text evidence="1">The sequence shown here is derived from an EMBL/GenBank/DDBJ whole genome shotgun (WGS) entry which is preliminary data.</text>
</comment>
<evidence type="ECO:0000313" key="1">
    <source>
        <dbReference type="EMBL" id="KAL3598371.1"/>
    </source>
</evidence>
<sequence length="505" mass="59040">MVWAKQLLQVEGLDLPRQIKELLEEFKDVFPDELPKGLPPIRVLSIKLIWCRELHFLIDQHTDVIQRKRKEIQRQVAALSTKITVKYRFLYPDLMILLDELHGAALFSKVDLMSGYHQIRMKEGDEWKTAFKTKQGLYEWMVMPFGLSNAPSTFMRLMNHVLRKYIGLFVVVYFDDILVYSKTFDDHVKHLRVVFETLQDSKLYGKLTKCYFCKESVVFLGYIISSRGVRVDEEKIEAIRDWPKPASITDVRSFHGLASFYRRFVKDFSSIVAPMTECLKKGKEFRWSEDAQKAFELIKESCKKRPIAFFSEKLNGARLNYSIYDKEFYALIRALEVWQHYLLPKEFVIHTDHEALKYLKGQNKLNRRHAKWVEFMESFPYVIKYKKGQVNVVADALSRRYALISMLNARLMGFEQVKDQYANDSYFANVVAECTKGACDGFFMHEGYLFKMGRMCIPSGSLRELLVREAHSGGLSGHFGEKKTYELLKEHFFLAQHVTGCTQGD</sequence>